<reference evidence="2 3" key="1">
    <citation type="submission" date="2019-11" db="EMBL/GenBank/DDBJ databases">
        <title>Whole genome sequence of Oryza granulata.</title>
        <authorList>
            <person name="Li W."/>
        </authorList>
    </citation>
    <scope>NUCLEOTIDE SEQUENCE [LARGE SCALE GENOMIC DNA]</scope>
    <source>
        <strain evidence="3">cv. Menghai</strain>
        <tissue evidence="2">Leaf</tissue>
    </source>
</reference>
<accession>A0A6G1EDA4</accession>
<dbReference type="Proteomes" id="UP000479710">
    <property type="component" value="Unassembled WGS sequence"/>
</dbReference>
<evidence type="ECO:0000256" key="1">
    <source>
        <dbReference type="SAM" id="MobiDB-lite"/>
    </source>
</evidence>
<dbReference type="AlphaFoldDB" id="A0A6G1EDA4"/>
<gene>
    <name evidence="2" type="ORF">E2562_034546</name>
</gene>
<feature type="region of interest" description="Disordered" evidence="1">
    <location>
        <begin position="109"/>
        <end position="140"/>
    </location>
</feature>
<proteinExistence type="predicted"/>
<sequence length="140" mass="14265">MRALALSATAARSVVTEMADVGSTSHEVISARSGPHMAVGGGSPSVVDPVVPRLTWPPLPLLLVLRGRQTRRSVRCGQRGSGPSAVGSRSAFTKVADAGSAPSAVACSRAAATPQALHGRHSRAATRSAPTTITEPWPAP</sequence>
<keyword evidence="3" id="KW-1185">Reference proteome</keyword>
<organism evidence="2 3">
    <name type="scientific">Oryza meyeriana var. granulata</name>
    <dbReference type="NCBI Taxonomy" id="110450"/>
    <lineage>
        <taxon>Eukaryota</taxon>
        <taxon>Viridiplantae</taxon>
        <taxon>Streptophyta</taxon>
        <taxon>Embryophyta</taxon>
        <taxon>Tracheophyta</taxon>
        <taxon>Spermatophyta</taxon>
        <taxon>Magnoliopsida</taxon>
        <taxon>Liliopsida</taxon>
        <taxon>Poales</taxon>
        <taxon>Poaceae</taxon>
        <taxon>BOP clade</taxon>
        <taxon>Oryzoideae</taxon>
        <taxon>Oryzeae</taxon>
        <taxon>Oryzinae</taxon>
        <taxon>Oryza</taxon>
        <taxon>Oryza meyeriana</taxon>
    </lineage>
</organism>
<comment type="caution">
    <text evidence="2">The sequence shown here is derived from an EMBL/GenBank/DDBJ whole genome shotgun (WGS) entry which is preliminary data.</text>
</comment>
<dbReference type="EMBL" id="SPHZ02000004">
    <property type="protein sequence ID" value="KAF0922392.1"/>
    <property type="molecule type" value="Genomic_DNA"/>
</dbReference>
<evidence type="ECO:0000313" key="3">
    <source>
        <dbReference type="Proteomes" id="UP000479710"/>
    </source>
</evidence>
<name>A0A6G1EDA4_9ORYZ</name>
<protein>
    <submittedName>
        <fullName evidence="2">Uncharacterized protein</fullName>
    </submittedName>
</protein>
<evidence type="ECO:0000313" key="2">
    <source>
        <dbReference type="EMBL" id="KAF0922392.1"/>
    </source>
</evidence>